<accession>A0A914YFV9</accession>
<evidence type="ECO:0000256" key="3">
    <source>
        <dbReference type="ARBA" id="ARBA00022692"/>
    </source>
</evidence>
<dbReference type="Gene3D" id="1.20.1540.10">
    <property type="entry name" value="Rhomboid-like"/>
    <property type="match status" value="1"/>
</dbReference>
<dbReference type="PANTHER" id="PTHR45840:SF2">
    <property type="entry name" value="PROTEIN RHOMBOID-RELATED"/>
    <property type="match status" value="1"/>
</dbReference>
<dbReference type="SUPFAM" id="SSF144091">
    <property type="entry name" value="Rhomboid-like"/>
    <property type="match status" value="1"/>
</dbReference>
<comment type="similarity">
    <text evidence="2 6">Belongs to the peptidase S54 family.</text>
</comment>
<evidence type="ECO:0000313" key="10">
    <source>
        <dbReference type="Proteomes" id="UP000887577"/>
    </source>
</evidence>
<keyword evidence="5 8" id="KW-0472">Membrane</keyword>
<feature type="transmembrane region" description="Helical" evidence="8">
    <location>
        <begin position="184"/>
        <end position="205"/>
    </location>
</feature>
<dbReference type="PANTHER" id="PTHR45840">
    <property type="entry name" value="RHOMBOID-RELATED PROTEIN"/>
    <property type="match status" value="1"/>
</dbReference>
<keyword evidence="4 8" id="KW-1133">Transmembrane helix</keyword>
<dbReference type="AlphaFoldDB" id="A0A914YFV9"/>
<proteinExistence type="inferred from homology"/>
<evidence type="ECO:0000256" key="6">
    <source>
        <dbReference type="PIRNR" id="PIRNR037470"/>
    </source>
</evidence>
<evidence type="ECO:0000259" key="9">
    <source>
        <dbReference type="Pfam" id="PF01694"/>
    </source>
</evidence>
<feature type="transmembrane region" description="Helical" evidence="8">
    <location>
        <begin position="101"/>
        <end position="119"/>
    </location>
</feature>
<reference evidence="11" key="1">
    <citation type="submission" date="2022-11" db="UniProtKB">
        <authorList>
            <consortium name="WormBaseParasite"/>
        </authorList>
    </citation>
    <scope>IDENTIFICATION</scope>
</reference>
<dbReference type="GO" id="GO:0004252">
    <property type="term" value="F:serine-type endopeptidase activity"/>
    <property type="evidence" value="ECO:0007669"/>
    <property type="project" value="UniProtKB-UniRule"/>
</dbReference>
<dbReference type="InterPro" id="IPR051739">
    <property type="entry name" value="Rhomboid_IM_Serine_Proteases"/>
</dbReference>
<evidence type="ECO:0000256" key="5">
    <source>
        <dbReference type="ARBA" id="ARBA00023136"/>
    </source>
</evidence>
<evidence type="ECO:0000256" key="7">
    <source>
        <dbReference type="PIRSR" id="PIRSR037470-50"/>
    </source>
</evidence>
<dbReference type="PIRSF" id="PIRSF037470">
    <property type="entry name" value="Rhomboid"/>
    <property type="match status" value="1"/>
</dbReference>
<evidence type="ECO:0000256" key="4">
    <source>
        <dbReference type="ARBA" id="ARBA00022989"/>
    </source>
</evidence>
<comment type="subcellular location">
    <subcellularLocation>
        <location evidence="1">Membrane</location>
        <topology evidence="1">Multi-pass membrane protein</topology>
    </subcellularLocation>
</comment>
<evidence type="ECO:0000256" key="1">
    <source>
        <dbReference type="ARBA" id="ARBA00004141"/>
    </source>
</evidence>
<name>A0A914YFV9_9BILA</name>
<dbReference type="InterPro" id="IPR017213">
    <property type="entry name" value="Peptidase_S54_rhomboid_met"/>
</dbReference>
<dbReference type="Proteomes" id="UP000887577">
    <property type="component" value="Unplaced"/>
</dbReference>
<feature type="transmembrane region" description="Helical" evidence="8">
    <location>
        <begin position="243"/>
        <end position="264"/>
    </location>
</feature>
<evidence type="ECO:0000256" key="2">
    <source>
        <dbReference type="ARBA" id="ARBA00009045"/>
    </source>
</evidence>
<evidence type="ECO:0000313" key="11">
    <source>
        <dbReference type="WBParaSite" id="PSU_v2.g17648.t1"/>
    </source>
</evidence>
<feature type="domain" description="Peptidase S54 rhomboid" evidence="9">
    <location>
        <begin position="87"/>
        <end position="232"/>
    </location>
</feature>
<feature type="transmembrane region" description="Helical" evidence="8">
    <location>
        <begin position="126"/>
        <end position="144"/>
    </location>
</feature>
<dbReference type="GO" id="GO:0016020">
    <property type="term" value="C:membrane"/>
    <property type="evidence" value="ECO:0007669"/>
    <property type="project" value="UniProtKB-SubCell"/>
</dbReference>
<feature type="transmembrane region" description="Helical" evidence="8">
    <location>
        <begin position="150"/>
        <end position="172"/>
    </location>
</feature>
<protein>
    <submittedName>
        <fullName evidence="11">Rhomboid protease</fullName>
    </submittedName>
</protein>
<dbReference type="Pfam" id="PF01694">
    <property type="entry name" value="Rhomboid"/>
    <property type="match status" value="1"/>
</dbReference>
<dbReference type="WBParaSite" id="PSU_v2.g17648.t1">
    <property type="protein sequence ID" value="PSU_v2.g17648.t1"/>
    <property type="gene ID" value="PSU_v2.g17648"/>
</dbReference>
<feature type="active site" description="Nucleophile" evidence="7">
    <location>
        <position position="156"/>
    </location>
</feature>
<keyword evidence="10" id="KW-1185">Reference proteome</keyword>
<sequence>MCKTKHQRLKQLTIAMGNAVIPKSKQAEVTSYLVEYTCWPPPIFITLISILEVTMYFYYSVDTTDGIQADRPPPTHSPFALNPNSKAEVWRYFTYVLTHNGYMHLIPNIVMQLILGISLELVHKGARIAAIYFLGAFTGALLFFCFDPKVFLVGASGGVYALITAHLADVFLNWSEMPFRWVRIVLFSVWVIADFGFALYSRYAVEEKSKVAVMGHLGGAIAGLFLGIIVLRNLEKKKCETIVWWISLAIFVTFVMGCIIYIIAT</sequence>
<feature type="active site" evidence="7">
    <location>
        <position position="216"/>
    </location>
</feature>
<organism evidence="10 11">
    <name type="scientific">Panagrolaimus superbus</name>
    <dbReference type="NCBI Taxonomy" id="310955"/>
    <lineage>
        <taxon>Eukaryota</taxon>
        <taxon>Metazoa</taxon>
        <taxon>Ecdysozoa</taxon>
        <taxon>Nematoda</taxon>
        <taxon>Chromadorea</taxon>
        <taxon>Rhabditida</taxon>
        <taxon>Tylenchina</taxon>
        <taxon>Panagrolaimomorpha</taxon>
        <taxon>Panagrolaimoidea</taxon>
        <taxon>Panagrolaimidae</taxon>
        <taxon>Panagrolaimus</taxon>
    </lineage>
</organism>
<feature type="transmembrane region" description="Helical" evidence="8">
    <location>
        <begin position="43"/>
        <end position="61"/>
    </location>
</feature>
<dbReference type="InterPro" id="IPR022764">
    <property type="entry name" value="Peptidase_S54_rhomboid_dom"/>
</dbReference>
<evidence type="ECO:0000256" key="8">
    <source>
        <dbReference type="SAM" id="Phobius"/>
    </source>
</evidence>
<feature type="transmembrane region" description="Helical" evidence="8">
    <location>
        <begin position="211"/>
        <end position="231"/>
    </location>
</feature>
<keyword evidence="3 8" id="KW-0812">Transmembrane</keyword>
<dbReference type="InterPro" id="IPR035952">
    <property type="entry name" value="Rhomboid-like_sf"/>
</dbReference>